<protein>
    <submittedName>
        <fullName evidence="1">Uncharacterized protein</fullName>
    </submittedName>
</protein>
<dbReference type="RefSeq" id="WP_084917397.1">
    <property type="nucleotide sequence ID" value="NZ_MTSA01000009.1"/>
</dbReference>
<reference evidence="1 2" key="1">
    <citation type="submission" date="2017-01" db="EMBL/GenBank/DDBJ databases">
        <authorList>
            <person name="Mah S.A."/>
            <person name="Swanson W.J."/>
            <person name="Moy G.W."/>
            <person name="Vacquier V.D."/>
        </authorList>
    </citation>
    <scope>NUCLEOTIDE SEQUENCE [LARGE SCALE GENOMIC DNA]</scope>
    <source>
        <strain evidence="1">PDD-32b-74</strain>
    </source>
</reference>
<sequence>MKELNGDKEDGADLLITLRTLVTELRALRVSIDDELWTFDDIAQYLKLSQYTVERRVVVQPNFPEAFQPCATGRGSKAVKRWFAGEVIKWARQNRAKLPQARSARRAA</sequence>
<name>A0A244ESE3_PSESX</name>
<comment type="caution">
    <text evidence="1">The sequence shown here is derived from an EMBL/GenBank/DDBJ whole genome shotgun (WGS) entry which is preliminary data.</text>
</comment>
<dbReference type="Proteomes" id="UP000195128">
    <property type="component" value="Unassembled WGS sequence"/>
</dbReference>
<dbReference type="EMBL" id="MTSA01000009">
    <property type="protein sequence ID" value="OUM06920.1"/>
    <property type="molecule type" value="Genomic_DNA"/>
</dbReference>
<dbReference type="OrthoDB" id="9103293at2"/>
<organism evidence="1 2">
    <name type="scientific">Pseudomonas syringae</name>
    <dbReference type="NCBI Taxonomy" id="317"/>
    <lineage>
        <taxon>Bacteria</taxon>
        <taxon>Pseudomonadati</taxon>
        <taxon>Pseudomonadota</taxon>
        <taxon>Gammaproteobacteria</taxon>
        <taxon>Pseudomonadales</taxon>
        <taxon>Pseudomonadaceae</taxon>
        <taxon>Pseudomonas</taxon>
    </lineage>
</organism>
<evidence type="ECO:0000313" key="2">
    <source>
        <dbReference type="Proteomes" id="UP000195128"/>
    </source>
</evidence>
<gene>
    <name evidence="1" type="ORF">BW686_13385</name>
</gene>
<evidence type="ECO:0000313" key="1">
    <source>
        <dbReference type="EMBL" id="OUM06920.1"/>
    </source>
</evidence>
<accession>A0A244ESE3</accession>
<dbReference type="AlphaFoldDB" id="A0A244ESE3"/>
<proteinExistence type="predicted"/>